<protein>
    <submittedName>
        <fullName evidence="2">ABC-type transport system involved in multi-copper enzyme maturation, permease component</fullName>
    </submittedName>
</protein>
<organism evidence="2 3">
    <name type="scientific">Fuerstiella marisgermanici</name>
    <dbReference type="NCBI Taxonomy" id="1891926"/>
    <lineage>
        <taxon>Bacteria</taxon>
        <taxon>Pseudomonadati</taxon>
        <taxon>Planctomycetota</taxon>
        <taxon>Planctomycetia</taxon>
        <taxon>Planctomycetales</taxon>
        <taxon>Planctomycetaceae</taxon>
        <taxon>Fuerstiella</taxon>
    </lineage>
</organism>
<feature type="transmembrane region" description="Helical" evidence="1">
    <location>
        <begin position="735"/>
        <end position="757"/>
    </location>
</feature>
<accession>A0A1P8WK94</accession>
<evidence type="ECO:0000256" key="1">
    <source>
        <dbReference type="SAM" id="Phobius"/>
    </source>
</evidence>
<dbReference type="RefSeq" id="WP_077025770.1">
    <property type="nucleotide sequence ID" value="NZ_CP017641.1"/>
</dbReference>
<dbReference type="KEGG" id="fmr:Fuma_04103"/>
<dbReference type="AlphaFoldDB" id="A0A1P8WK94"/>
<dbReference type="OrthoDB" id="231083at2"/>
<keyword evidence="1" id="KW-0472">Membrane</keyword>
<proteinExistence type="predicted"/>
<dbReference type="PANTHER" id="PTHR43471:SF10">
    <property type="entry name" value="SLL1107 PROTEIN"/>
    <property type="match status" value="1"/>
</dbReference>
<keyword evidence="1" id="KW-1133">Transmembrane helix</keyword>
<dbReference type="PANTHER" id="PTHR43471">
    <property type="entry name" value="ABC TRANSPORTER PERMEASE"/>
    <property type="match status" value="1"/>
</dbReference>
<name>A0A1P8WK94_9PLAN</name>
<dbReference type="STRING" id="1891926.Fuma_04103"/>
<keyword evidence="1" id="KW-0812">Transmembrane</keyword>
<dbReference type="Proteomes" id="UP000187735">
    <property type="component" value="Chromosome"/>
</dbReference>
<evidence type="ECO:0000313" key="3">
    <source>
        <dbReference type="Proteomes" id="UP000187735"/>
    </source>
</evidence>
<reference evidence="2 3" key="1">
    <citation type="journal article" date="2016" name="Front. Microbiol.">
        <title>Fuerstia marisgermanicae gen. nov., sp. nov., an Unusual Member of the Phylum Planctomycetes from the German Wadden Sea.</title>
        <authorList>
            <person name="Kohn T."/>
            <person name="Heuer A."/>
            <person name="Jogler M."/>
            <person name="Vollmers J."/>
            <person name="Boedeker C."/>
            <person name="Bunk B."/>
            <person name="Rast P."/>
            <person name="Borchert D."/>
            <person name="Glockner I."/>
            <person name="Freese H.M."/>
            <person name="Klenk H.P."/>
            <person name="Overmann J."/>
            <person name="Kaster A.K."/>
            <person name="Rohde M."/>
            <person name="Wiegand S."/>
            <person name="Jogler C."/>
        </authorList>
    </citation>
    <scope>NUCLEOTIDE SEQUENCE [LARGE SCALE GENOMIC DNA]</scope>
    <source>
        <strain evidence="2 3">NH11</strain>
    </source>
</reference>
<keyword evidence="3" id="KW-1185">Reference proteome</keyword>
<evidence type="ECO:0000313" key="2">
    <source>
        <dbReference type="EMBL" id="APZ94471.1"/>
    </source>
</evidence>
<feature type="transmembrane region" description="Helical" evidence="1">
    <location>
        <begin position="83"/>
        <end position="102"/>
    </location>
</feature>
<feature type="transmembrane region" description="Helical" evidence="1">
    <location>
        <begin position="607"/>
        <end position="628"/>
    </location>
</feature>
<feature type="transmembrane region" description="Helical" evidence="1">
    <location>
        <begin position="20"/>
        <end position="38"/>
    </location>
</feature>
<dbReference type="EMBL" id="CP017641">
    <property type="protein sequence ID" value="APZ94471.1"/>
    <property type="molecule type" value="Genomic_DNA"/>
</dbReference>
<feature type="transmembrane region" description="Helical" evidence="1">
    <location>
        <begin position="635"/>
        <end position="656"/>
    </location>
</feature>
<gene>
    <name evidence="2" type="ORF">Fuma_04103</name>
</gene>
<feature type="transmembrane region" description="Helical" evidence="1">
    <location>
        <begin position="167"/>
        <end position="188"/>
    </location>
</feature>
<sequence length="765" mass="83952">MDFNPTPFDLAQGFTGWLQLVGALVAVGVLLGLVGAFLSGGSRGGDLFSNGFVSFFKELFTISPRRIFALAGLTLKEAMRRKALIVFVVFALLLMFGGWFLADSNKRVDLQRTVHVTFMLTTISWLILPVVMFLSCWGIPEDIRVRSLHTVVTKPVRRVEIVLGRMLGFSFMSTIVLLLMAVVGYIWIQRQYPTVVTEDGKKQDPLACRVPQYGTLYFLDRSGVPQEKGINVGDPWLYRSFVEGNSRARAVWLFSGVTPDRVGESLRLESRFEAFRTVKGSEESIEQGLEAQYTLVNNLREEAFSSFGVGASFSEVAEALRAGQFQNAADFLDSVADRMVTSEADFPPIDCQRVALSCANQVVPTFRRAMSEDFSDVLGAFEVLGQKAALVTPGDSGSYEEMSRACAALADVIRDRAADLQEAMPAIEVPLEPFRVSEYHEGDDEISYPRTMTYAADYEATARYVTKVVAEWNEQGKLLDGDQLSPSLADDLAEAENISLVNAELLTDVLQAELDAGTLEVTDGKLAVADGSRWLQFFDKIVREEKLISRDPAGWVLEVDLFEDIATDGNLRVEVACLNGQMYLGMARPDLFIRLRDEPFAVGYGKAILNIGLMLALVVVLGVTASCVVKGPVSFFFTLTVFVIGQFFHALMLKIITGEAEGGGLVESAVLIFQHRNPNVGLDASEAGQNLIQNVDSGFIAMLRGASKIIPDFSVFSDASKYIENGFDVPWSSSVLPSIATFVGFLIPCVIIGAACLKFRELEAK</sequence>
<feature type="transmembrane region" description="Helical" evidence="1">
    <location>
        <begin position="114"/>
        <end position="139"/>
    </location>
</feature>